<feature type="compositionally biased region" description="Basic and acidic residues" evidence="1">
    <location>
        <begin position="1"/>
        <end position="25"/>
    </location>
</feature>
<dbReference type="EMBL" id="LFZN01000116">
    <property type="protein sequence ID" value="KXS98328.1"/>
    <property type="molecule type" value="Genomic_DNA"/>
</dbReference>
<dbReference type="AlphaFoldDB" id="A0A139H7J3"/>
<feature type="compositionally biased region" description="Low complexity" evidence="1">
    <location>
        <begin position="45"/>
        <end position="56"/>
    </location>
</feature>
<keyword evidence="3" id="KW-1185">Reference proteome</keyword>
<dbReference type="Proteomes" id="UP000070133">
    <property type="component" value="Unassembled WGS sequence"/>
</dbReference>
<gene>
    <name evidence="2" type="ORF">AC578_6855</name>
</gene>
<evidence type="ECO:0000313" key="2">
    <source>
        <dbReference type="EMBL" id="KXS98328.1"/>
    </source>
</evidence>
<protein>
    <submittedName>
        <fullName evidence="2">Uncharacterized protein</fullName>
    </submittedName>
</protein>
<dbReference type="OrthoDB" id="3650769at2759"/>
<comment type="caution">
    <text evidence="2">The sequence shown here is derived from an EMBL/GenBank/DDBJ whole genome shotgun (WGS) entry which is preliminary data.</text>
</comment>
<organism evidence="2 3">
    <name type="scientific">Pseudocercospora eumusae</name>
    <dbReference type="NCBI Taxonomy" id="321146"/>
    <lineage>
        <taxon>Eukaryota</taxon>
        <taxon>Fungi</taxon>
        <taxon>Dikarya</taxon>
        <taxon>Ascomycota</taxon>
        <taxon>Pezizomycotina</taxon>
        <taxon>Dothideomycetes</taxon>
        <taxon>Dothideomycetidae</taxon>
        <taxon>Mycosphaerellales</taxon>
        <taxon>Mycosphaerellaceae</taxon>
        <taxon>Pseudocercospora</taxon>
    </lineage>
</organism>
<evidence type="ECO:0000313" key="3">
    <source>
        <dbReference type="Proteomes" id="UP000070133"/>
    </source>
</evidence>
<evidence type="ECO:0000256" key="1">
    <source>
        <dbReference type="SAM" id="MobiDB-lite"/>
    </source>
</evidence>
<sequence>MERLKQKFNEFKDGLKDSGPHDAREAQNQPQDAHPDEGSDGPAHGQPQGQPDQMPMNSQPNRQPGQPVTPRIKGEPRLLGLVGDPGLNRDSGGSVRFGNRVFWTYRDTQLCNSDGSVRMFPIISSTASWSDYSKDGGPDLQPARGDPLRSVVLRQYGKNQEAQSFFHNMPHICEAPAGNKNDGTRIALWPDSPPLVTEETSDGKIKAYTWVKQAHIGHDLSVKTEHPATILYRTDYHPSMFHSHHDLPKVTAVDEQFWKPGEIAHGSFGNVIKDGIAYLYGREKHITSLARVPVHDIENRHAYEYWVNGSWTKSVPSIAQEGIDIPNACAGGQGTYYFNEHWQCYVWIGGDPFPGAEMYITTAPEPQGPWLQPQMFYTGPRGNHLLGAYSVQAHPSLTYGEKRNGMYLTYTKNDEPERGDIAGYTTPLIYVEFE</sequence>
<feature type="compositionally biased region" description="Polar residues" evidence="1">
    <location>
        <begin position="57"/>
        <end position="66"/>
    </location>
</feature>
<feature type="region of interest" description="Disordered" evidence="1">
    <location>
        <begin position="1"/>
        <end position="93"/>
    </location>
</feature>
<accession>A0A139H7J3</accession>
<proteinExistence type="predicted"/>
<name>A0A139H7J3_9PEZI</name>
<reference evidence="2 3" key="1">
    <citation type="submission" date="2015-07" db="EMBL/GenBank/DDBJ databases">
        <title>Comparative genomics of the Sigatoka disease complex on banana suggests a link between parallel evolutionary changes in Pseudocercospora fijiensis and Pseudocercospora eumusae and increased virulence on the banana host.</title>
        <authorList>
            <person name="Chang T.-C."/>
            <person name="Salvucci A."/>
            <person name="Crous P.W."/>
            <person name="Stergiopoulos I."/>
        </authorList>
    </citation>
    <scope>NUCLEOTIDE SEQUENCE [LARGE SCALE GENOMIC DNA]</scope>
    <source>
        <strain evidence="2 3">CBS 114824</strain>
    </source>
</reference>